<reference evidence="2 3" key="1">
    <citation type="submission" date="2018-11" db="EMBL/GenBank/DDBJ databases">
        <authorList>
            <person name="Wuyts S."/>
        </authorList>
    </citation>
    <scope>NUCLEOTIDE SEQUENCE [LARGE SCALE GENOMIC DNA]</scope>
    <source>
        <strain evidence="2">Lactobacillus mudanjiangensis AMBF249</strain>
    </source>
</reference>
<evidence type="ECO:0000313" key="3">
    <source>
        <dbReference type="Proteomes" id="UP000289996"/>
    </source>
</evidence>
<dbReference type="CDD" id="cd04301">
    <property type="entry name" value="NAT_SF"/>
    <property type="match status" value="1"/>
</dbReference>
<dbReference type="Proteomes" id="UP000289996">
    <property type="component" value="Unassembled WGS sequence"/>
</dbReference>
<dbReference type="AlphaFoldDB" id="A0A660DZ90"/>
<sequence length="210" mass="24211">MITYQLATKEDIPALSGIIALSFQDYPLYVKFTKFGFEDQTSYLNFLSQLMAVQMRIDLKKGAGIVILDDDQPVGAAFFSPSLVENNIWDYFRTGGLRLLRYFKGGLLNGLLEQTDIAEGICRNKADEQTWYLSMLAISRGYQGQHLGHRVLIDQVFPYLKTRQIERLTLITNTEKNCRFYEANGFECFDQTKLALKDQIVQSWCFSRRL</sequence>
<proteinExistence type="predicted"/>
<gene>
    <name evidence="2" type="ORF">MUDAN_MDHGFNIF_02987</name>
</gene>
<protein>
    <recommendedName>
        <fullName evidence="1">N-acetyltransferase domain-containing protein</fullName>
    </recommendedName>
</protein>
<dbReference type="InterPro" id="IPR016181">
    <property type="entry name" value="Acyl_CoA_acyltransferase"/>
</dbReference>
<evidence type="ECO:0000313" key="2">
    <source>
        <dbReference type="EMBL" id="VDG28558.1"/>
    </source>
</evidence>
<dbReference type="GO" id="GO:0016747">
    <property type="term" value="F:acyltransferase activity, transferring groups other than amino-acyl groups"/>
    <property type="evidence" value="ECO:0007669"/>
    <property type="project" value="InterPro"/>
</dbReference>
<name>A0A660DZ90_9LACO</name>
<feature type="domain" description="N-acetyltransferase" evidence="1">
    <location>
        <begin position="2"/>
        <end position="210"/>
    </location>
</feature>
<dbReference type="InterPro" id="IPR000182">
    <property type="entry name" value="GNAT_dom"/>
</dbReference>
<dbReference type="PROSITE" id="PS51186">
    <property type="entry name" value="GNAT"/>
    <property type="match status" value="1"/>
</dbReference>
<dbReference type="Gene3D" id="3.40.630.30">
    <property type="match status" value="1"/>
</dbReference>
<organism evidence="2 3">
    <name type="scientific">Lactiplantibacillus mudanjiangensis</name>
    <dbReference type="NCBI Taxonomy" id="1296538"/>
    <lineage>
        <taxon>Bacteria</taxon>
        <taxon>Bacillati</taxon>
        <taxon>Bacillota</taxon>
        <taxon>Bacilli</taxon>
        <taxon>Lactobacillales</taxon>
        <taxon>Lactobacillaceae</taxon>
        <taxon>Lactiplantibacillus</taxon>
    </lineage>
</organism>
<dbReference type="Pfam" id="PF00583">
    <property type="entry name" value="Acetyltransf_1"/>
    <property type="match status" value="1"/>
</dbReference>
<dbReference type="SUPFAM" id="SSF55729">
    <property type="entry name" value="Acyl-CoA N-acyltransferases (Nat)"/>
    <property type="match status" value="1"/>
</dbReference>
<evidence type="ECO:0000259" key="1">
    <source>
        <dbReference type="PROSITE" id="PS51186"/>
    </source>
</evidence>
<dbReference type="EMBL" id="UYIG01000113">
    <property type="protein sequence ID" value="VDG28558.1"/>
    <property type="molecule type" value="Genomic_DNA"/>
</dbReference>
<dbReference type="RefSeq" id="WP_130851789.1">
    <property type="nucleotide sequence ID" value="NZ_UYIG01000113.1"/>
</dbReference>
<accession>A0A660DZ90</accession>
<keyword evidence="3" id="KW-1185">Reference proteome</keyword>
<dbReference type="OrthoDB" id="3256225at2"/>